<dbReference type="KEGG" id="dcr:108218904"/>
<sequence length="373" mass="41458">MGFCSGDVVKLSWVVLVILVGCVREMEGWGYKISWEDVELDEYDYEMVRRRVGERDVREGDFVALERESGRNRFIVVDGNGRGDSATVQGAVDMIPDYNSRRVKIYVLPGIYREKVIIPASKPYISLIGNQNAANQTVITWGDKASDIAKDGTVLGTYRSASVTVLSDYFCAAGITFQNSVNAAVGSTGMQAVALRIAGDKAVFYGVRIVGTQDTLLDDTGSHYFYQSYIEGTVDFIFGRARSLYKDCIVHSATKTYGAIAAHHRDSPYDDTGFSFINCTINGSGKVLLGRAWGNYSRIIYSYCNIDDIISPPGWSDWGYPSRDKTAVFGEYECKGKGADRKYRVPWSKSLSYYEAKPFLDLGFISAEKWLGL</sequence>
<dbReference type="PROSITE" id="PS00503">
    <property type="entry name" value="PECTINESTERASE_2"/>
    <property type="match status" value="1"/>
</dbReference>
<name>A0AAF1AZN7_DAUCS</name>
<comment type="pathway">
    <text evidence="2 12">Glycan metabolism; pectin degradation; 2-dehydro-3-deoxy-D-gluconate from pectin: step 1/5.</text>
</comment>
<keyword evidence="7 12" id="KW-0732">Signal</keyword>
<feature type="chain" id="PRO_5041766899" description="Pectinesterase" evidence="12">
    <location>
        <begin position="29"/>
        <end position="373"/>
    </location>
</feature>
<feature type="domain" description="Pectinesterase catalytic" evidence="13">
    <location>
        <begin position="75"/>
        <end position="365"/>
    </location>
</feature>
<keyword evidence="5" id="KW-0134">Cell wall</keyword>
<keyword evidence="6" id="KW-0964">Secreted</keyword>
<feature type="active site" evidence="11">
    <location>
        <position position="235"/>
    </location>
</feature>
<keyword evidence="8 12" id="KW-0378">Hydrolase</keyword>
<keyword evidence="15" id="KW-1185">Reference proteome</keyword>
<dbReference type="EMBL" id="CP093346">
    <property type="protein sequence ID" value="WOG98506.1"/>
    <property type="molecule type" value="Genomic_DNA"/>
</dbReference>
<dbReference type="FunFam" id="2.160.20.10:FF:000008">
    <property type="entry name" value="Pectinesterase"/>
    <property type="match status" value="1"/>
</dbReference>
<reference evidence="14" key="2">
    <citation type="submission" date="2022-03" db="EMBL/GenBank/DDBJ databases">
        <title>Draft title - Genomic analysis of global carrot germplasm unveils the trajectory of domestication and the origin of high carotenoid orange carrot.</title>
        <authorList>
            <person name="Iorizzo M."/>
            <person name="Ellison S."/>
            <person name="Senalik D."/>
            <person name="Macko-Podgorni A."/>
            <person name="Grzebelus D."/>
            <person name="Bostan H."/>
            <person name="Rolling W."/>
            <person name="Curaba J."/>
            <person name="Simon P."/>
        </authorList>
    </citation>
    <scope>NUCLEOTIDE SEQUENCE</scope>
    <source>
        <tissue evidence="14">Leaf</tissue>
    </source>
</reference>
<organism evidence="14 15">
    <name type="scientific">Daucus carota subsp. sativus</name>
    <name type="common">Carrot</name>
    <dbReference type="NCBI Taxonomy" id="79200"/>
    <lineage>
        <taxon>Eukaryota</taxon>
        <taxon>Viridiplantae</taxon>
        <taxon>Streptophyta</taxon>
        <taxon>Embryophyta</taxon>
        <taxon>Tracheophyta</taxon>
        <taxon>Spermatophyta</taxon>
        <taxon>Magnoliopsida</taxon>
        <taxon>eudicotyledons</taxon>
        <taxon>Gunneridae</taxon>
        <taxon>Pentapetalae</taxon>
        <taxon>asterids</taxon>
        <taxon>campanulids</taxon>
        <taxon>Apiales</taxon>
        <taxon>Apiaceae</taxon>
        <taxon>Apioideae</taxon>
        <taxon>Scandiceae</taxon>
        <taxon>Daucinae</taxon>
        <taxon>Daucus</taxon>
        <taxon>Daucus sect. Daucus</taxon>
    </lineage>
</organism>
<dbReference type="SUPFAM" id="SSF51126">
    <property type="entry name" value="Pectin lyase-like"/>
    <property type="match status" value="1"/>
</dbReference>
<dbReference type="EC" id="3.1.1.11" evidence="4 12"/>
<evidence type="ECO:0000313" key="15">
    <source>
        <dbReference type="Proteomes" id="UP000077755"/>
    </source>
</evidence>
<evidence type="ECO:0000259" key="13">
    <source>
        <dbReference type="Pfam" id="PF01095"/>
    </source>
</evidence>
<reference evidence="14" key="1">
    <citation type="journal article" date="2016" name="Nat. Genet.">
        <title>A high-quality carrot genome assembly provides new insights into carotenoid accumulation and asterid genome evolution.</title>
        <authorList>
            <person name="Iorizzo M."/>
            <person name="Ellison S."/>
            <person name="Senalik D."/>
            <person name="Zeng P."/>
            <person name="Satapoomin P."/>
            <person name="Huang J."/>
            <person name="Bowman M."/>
            <person name="Iovene M."/>
            <person name="Sanseverino W."/>
            <person name="Cavagnaro P."/>
            <person name="Yildiz M."/>
            <person name="Macko-Podgorni A."/>
            <person name="Moranska E."/>
            <person name="Grzebelus E."/>
            <person name="Grzebelus D."/>
            <person name="Ashrafi H."/>
            <person name="Zheng Z."/>
            <person name="Cheng S."/>
            <person name="Spooner D."/>
            <person name="Van Deynze A."/>
            <person name="Simon P."/>
        </authorList>
    </citation>
    <scope>NUCLEOTIDE SEQUENCE</scope>
    <source>
        <tissue evidence="14">Leaf</tissue>
    </source>
</reference>
<proteinExistence type="inferred from homology"/>
<evidence type="ECO:0000313" key="14">
    <source>
        <dbReference type="EMBL" id="WOG98506.1"/>
    </source>
</evidence>
<dbReference type="GO" id="GO:0030599">
    <property type="term" value="F:pectinesterase activity"/>
    <property type="evidence" value="ECO:0007669"/>
    <property type="project" value="UniProtKB-UniRule"/>
</dbReference>
<dbReference type="Proteomes" id="UP000077755">
    <property type="component" value="Chromosome 4"/>
</dbReference>
<feature type="signal peptide" evidence="12">
    <location>
        <begin position="1"/>
        <end position="28"/>
    </location>
</feature>
<keyword evidence="9 12" id="KW-0063">Aspartyl esterase</keyword>
<dbReference type="AlphaFoldDB" id="A0AAF1AZN7"/>
<dbReference type="PANTHER" id="PTHR31321">
    <property type="entry name" value="ACYL-COA THIOESTER HYDROLASE YBHC-RELATED"/>
    <property type="match status" value="1"/>
</dbReference>
<protein>
    <recommendedName>
        <fullName evidence="4 12">Pectinesterase</fullName>
        <ecNumber evidence="4 12">3.1.1.11</ecNumber>
    </recommendedName>
</protein>
<evidence type="ECO:0000256" key="11">
    <source>
        <dbReference type="PROSITE-ProRule" id="PRU10040"/>
    </source>
</evidence>
<evidence type="ECO:0000256" key="2">
    <source>
        <dbReference type="ARBA" id="ARBA00005184"/>
    </source>
</evidence>
<dbReference type="Pfam" id="PF01095">
    <property type="entry name" value="Pectinesterase"/>
    <property type="match status" value="1"/>
</dbReference>
<evidence type="ECO:0000256" key="8">
    <source>
        <dbReference type="ARBA" id="ARBA00022801"/>
    </source>
</evidence>
<gene>
    <name evidence="14" type="ORF">DCAR_0417849</name>
</gene>
<comment type="subcellular location">
    <subcellularLocation>
        <location evidence="1">Secreted</location>
        <location evidence="1">Cell wall</location>
    </subcellularLocation>
</comment>
<dbReference type="InterPro" id="IPR011050">
    <property type="entry name" value="Pectin_lyase_fold/virulence"/>
</dbReference>
<dbReference type="Gene3D" id="2.160.20.10">
    <property type="entry name" value="Single-stranded right-handed beta-helix, Pectin lyase-like"/>
    <property type="match status" value="1"/>
</dbReference>
<evidence type="ECO:0000256" key="4">
    <source>
        <dbReference type="ARBA" id="ARBA00013229"/>
    </source>
</evidence>
<evidence type="ECO:0000256" key="5">
    <source>
        <dbReference type="ARBA" id="ARBA00022512"/>
    </source>
</evidence>
<dbReference type="GO" id="GO:0045490">
    <property type="term" value="P:pectin catabolic process"/>
    <property type="evidence" value="ECO:0007669"/>
    <property type="project" value="UniProtKB-UniRule"/>
</dbReference>
<evidence type="ECO:0000256" key="1">
    <source>
        <dbReference type="ARBA" id="ARBA00004191"/>
    </source>
</evidence>
<evidence type="ECO:0000256" key="3">
    <source>
        <dbReference type="ARBA" id="ARBA00008891"/>
    </source>
</evidence>
<dbReference type="InterPro" id="IPR012334">
    <property type="entry name" value="Pectin_lyas_fold"/>
</dbReference>
<comment type="catalytic activity">
    <reaction evidence="10 12">
        <text>[(1-&gt;4)-alpha-D-galacturonosyl methyl ester](n) + n H2O = [(1-&gt;4)-alpha-D-galacturonosyl](n) + n methanol + n H(+)</text>
        <dbReference type="Rhea" id="RHEA:22380"/>
        <dbReference type="Rhea" id="RHEA-COMP:14570"/>
        <dbReference type="Rhea" id="RHEA-COMP:14573"/>
        <dbReference type="ChEBI" id="CHEBI:15377"/>
        <dbReference type="ChEBI" id="CHEBI:15378"/>
        <dbReference type="ChEBI" id="CHEBI:17790"/>
        <dbReference type="ChEBI" id="CHEBI:140522"/>
        <dbReference type="ChEBI" id="CHEBI:140523"/>
        <dbReference type="EC" id="3.1.1.11"/>
    </reaction>
</comment>
<accession>A0AAF1AZN7</accession>
<evidence type="ECO:0000256" key="9">
    <source>
        <dbReference type="ARBA" id="ARBA00023085"/>
    </source>
</evidence>
<dbReference type="InterPro" id="IPR033131">
    <property type="entry name" value="Pectinesterase_Asp_AS"/>
</dbReference>
<evidence type="ECO:0000256" key="12">
    <source>
        <dbReference type="RuleBase" id="RU000589"/>
    </source>
</evidence>
<dbReference type="InterPro" id="IPR000070">
    <property type="entry name" value="Pectinesterase_cat"/>
</dbReference>
<evidence type="ECO:0000256" key="10">
    <source>
        <dbReference type="ARBA" id="ARBA00047928"/>
    </source>
</evidence>
<dbReference type="GO" id="GO:0042545">
    <property type="term" value="P:cell wall modification"/>
    <property type="evidence" value="ECO:0007669"/>
    <property type="project" value="UniProtKB-UniRule"/>
</dbReference>
<evidence type="ECO:0000256" key="6">
    <source>
        <dbReference type="ARBA" id="ARBA00022525"/>
    </source>
</evidence>
<dbReference type="PANTHER" id="PTHR31321:SF31">
    <property type="entry name" value="PECTINESTERASE QRT1"/>
    <property type="match status" value="1"/>
</dbReference>
<comment type="similarity">
    <text evidence="3">Belongs to the pectinesterase family.</text>
</comment>
<evidence type="ECO:0000256" key="7">
    <source>
        <dbReference type="ARBA" id="ARBA00022729"/>
    </source>
</evidence>